<reference evidence="2" key="1">
    <citation type="submission" date="2019-10" db="EMBL/GenBank/DDBJ databases">
        <authorList>
            <person name="Zhang R."/>
            <person name="Pan Y."/>
            <person name="Wang J."/>
            <person name="Ma R."/>
            <person name="Yu S."/>
        </authorList>
    </citation>
    <scope>NUCLEOTIDE SEQUENCE</scope>
    <source>
        <strain evidence="2">LA-IB0</strain>
        <tissue evidence="2">Leaf</tissue>
    </source>
</reference>
<name>A0AAV6W7J0_9LAMI</name>
<dbReference type="PANTHER" id="PTHR46364">
    <property type="entry name" value="OS08G0421900 PROTEIN"/>
    <property type="match status" value="1"/>
</dbReference>
<keyword evidence="3" id="KW-1185">Reference proteome</keyword>
<dbReference type="PROSITE" id="PS51038">
    <property type="entry name" value="BAH"/>
    <property type="match status" value="1"/>
</dbReference>
<sequence length="148" mass="17170">MRTISNNYATLYARLRTIDGFDKTVNNVKVRVRWYYRPEESVGGRRQFHGAKELFLSNHYDFQSTHTIKGICTVHTFKNYTKLEHVGPKDYYCHFEYKPASGAFLPDRVAVCASNTLIDIFGCNSNLSTRVRFRLDQLDLLILHRAGT</sequence>
<comment type="caution">
    <text evidence="2">The sequence shown here is derived from an EMBL/GenBank/DDBJ whole genome shotgun (WGS) entry which is preliminary data.</text>
</comment>
<dbReference type="GO" id="GO:0003682">
    <property type="term" value="F:chromatin binding"/>
    <property type="evidence" value="ECO:0007669"/>
    <property type="project" value="InterPro"/>
</dbReference>
<dbReference type="AlphaFoldDB" id="A0AAV6W7J0"/>
<proteinExistence type="predicted"/>
<evidence type="ECO:0000313" key="2">
    <source>
        <dbReference type="EMBL" id="KAG8364640.1"/>
    </source>
</evidence>
<evidence type="ECO:0000313" key="3">
    <source>
        <dbReference type="Proteomes" id="UP000826271"/>
    </source>
</evidence>
<dbReference type="InterPro" id="IPR043151">
    <property type="entry name" value="BAH_sf"/>
</dbReference>
<feature type="domain" description="BAH" evidence="1">
    <location>
        <begin position="1"/>
        <end position="108"/>
    </location>
</feature>
<gene>
    <name evidence="2" type="ORF">BUALT_Bualt18G0018400</name>
</gene>
<dbReference type="Pfam" id="PF01426">
    <property type="entry name" value="BAH"/>
    <property type="match status" value="1"/>
</dbReference>
<dbReference type="Gene3D" id="2.30.30.490">
    <property type="match status" value="1"/>
</dbReference>
<organism evidence="2 3">
    <name type="scientific">Buddleja alternifolia</name>
    <dbReference type="NCBI Taxonomy" id="168488"/>
    <lineage>
        <taxon>Eukaryota</taxon>
        <taxon>Viridiplantae</taxon>
        <taxon>Streptophyta</taxon>
        <taxon>Embryophyta</taxon>
        <taxon>Tracheophyta</taxon>
        <taxon>Spermatophyta</taxon>
        <taxon>Magnoliopsida</taxon>
        <taxon>eudicotyledons</taxon>
        <taxon>Gunneridae</taxon>
        <taxon>Pentapetalae</taxon>
        <taxon>asterids</taxon>
        <taxon>lamiids</taxon>
        <taxon>Lamiales</taxon>
        <taxon>Scrophulariaceae</taxon>
        <taxon>Buddlejeae</taxon>
        <taxon>Buddleja</taxon>
    </lineage>
</organism>
<protein>
    <recommendedName>
        <fullName evidence="1">BAH domain-containing protein</fullName>
    </recommendedName>
</protein>
<evidence type="ECO:0000259" key="1">
    <source>
        <dbReference type="PROSITE" id="PS51038"/>
    </source>
</evidence>
<dbReference type="Proteomes" id="UP000826271">
    <property type="component" value="Unassembled WGS sequence"/>
</dbReference>
<accession>A0AAV6W7J0</accession>
<dbReference type="EMBL" id="WHWC01000018">
    <property type="protein sequence ID" value="KAG8364640.1"/>
    <property type="molecule type" value="Genomic_DNA"/>
</dbReference>
<dbReference type="InterPro" id="IPR001025">
    <property type="entry name" value="BAH_dom"/>
</dbReference>
<dbReference type="SMART" id="SM00439">
    <property type="entry name" value="BAH"/>
    <property type="match status" value="1"/>
</dbReference>